<gene>
    <name evidence="2" type="ORF">P0Y53_09580</name>
</gene>
<organism evidence="2 3">
    <name type="scientific">Candidatus Pseudobacter hemicellulosilyticus</name>
    <dbReference type="NCBI Taxonomy" id="3121375"/>
    <lineage>
        <taxon>Bacteria</taxon>
        <taxon>Pseudomonadati</taxon>
        <taxon>Bacteroidota</taxon>
        <taxon>Chitinophagia</taxon>
        <taxon>Chitinophagales</taxon>
        <taxon>Chitinophagaceae</taxon>
        <taxon>Pseudobacter</taxon>
    </lineage>
</organism>
<evidence type="ECO:0000313" key="2">
    <source>
        <dbReference type="EMBL" id="WEK37752.1"/>
    </source>
</evidence>
<keyword evidence="1" id="KW-0812">Transmembrane</keyword>
<sequence>MSSLHCIKKSVMRDVEQKKQEIILGLENVRLLGSFLLPILAAMVAVMFSDNPVFNNRLARMGYVTALFLLEGYFFLMRLQAVKDIKEMIKKI</sequence>
<dbReference type="Proteomes" id="UP001220610">
    <property type="component" value="Chromosome"/>
</dbReference>
<feature type="transmembrane region" description="Helical" evidence="1">
    <location>
        <begin position="61"/>
        <end position="81"/>
    </location>
</feature>
<proteinExistence type="predicted"/>
<evidence type="ECO:0000313" key="3">
    <source>
        <dbReference type="Proteomes" id="UP001220610"/>
    </source>
</evidence>
<accession>A0AAJ5WW85</accession>
<keyword evidence="1" id="KW-1133">Transmembrane helix</keyword>
<keyword evidence="1" id="KW-0472">Membrane</keyword>
<name>A0AAJ5WW85_9BACT</name>
<feature type="transmembrane region" description="Helical" evidence="1">
    <location>
        <begin position="29"/>
        <end position="49"/>
    </location>
</feature>
<reference evidence="2" key="1">
    <citation type="submission" date="2023-03" db="EMBL/GenBank/DDBJ databases">
        <title>Andean soil-derived lignocellulolytic bacterial consortium as a source of novel taxa and putative plastic-active enzymes.</title>
        <authorList>
            <person name="Diaz-Garcia L."/>
            <person name="Chuvochina M."/>
            <person name="Feuerriegel G."/>
            <person name="Bunk B."/>
            <person name="Sproer C."/>
            <person name="Streit W.R."/>
            <person name="Rodriguez L.M."/>
            <person name="Overmann J."/>
            <person name="Jimenez D.J."/>
        </authorList>
    </citation>
    <scope>NUCLEOTIDE SEQUENCE</scope>
    <source>
        <strain evidence="2">MAG 7</strain>
    </source>
</reference>
<dbReference type="EMBL" id="CP119311">
    <property type="protein sequence ID" value="WEK37752.1"/>
    <property type="molecule type" value="Genomic_DNA"/>
</dbReference>
<dbReference type="AlphaFoldDB" id="A0AAJ5WW85"/>
<protein>
    <submittedName>
        <fullName evidence="2">Uncharacterized protein</fullName>
    </submittedName>
</protein>
<evidence type="ECO:0000256" key="1">
    <source>
        <dbReference type="SAM" id="Phobius"/>
    </source>
</evidence>